<sequence>MLNSTVLTEEDIIEVVNLKGREKGIEVTHIEITNGIRFLGKVKSKLNSNFKGILYIKKFFNNKIVLEIEDFNITSFGILKGSSNIVLKAIVKMIGEDYITIRGNYITIDLEKINDDSIFYNIPINDVFIKDKSLYIIGTNLSMYLHA</sequence>
<reference evidence="1" key="1">
    <citation type="submission" date="2019-08" db="EMBL/GenBank/DDBJ databases">
        <authorList>
            <person name="Kucharzyk K."/>
            <person name="Murdoch R.W."/>
            <person name="Higgins S."/>
            <person name="Loffler F."/>
        </authorList>
    </citation>
    <scope>NUCLEOTIDE SEQUENCE</scope>
</reference>
<evidence type="ECO:0000313" key="1">
    <source>
        <dbReference type="EMBL" id="MPL98862.1"/>
    </source>
</evidence>
<protein>
    <submittedName>
        <fullName evidence="1">Uncharacterized protein</fullName>
    </submittedName>
</protein>
<dbReference type="AlphaFoldDB" id="A0A644W8G8"/>
<dbReference type="EMBL" id="VSSQ01000633">
    <property type="protein sequence ID" value="MPL98862.1"/>
    <property type="molecule type" value="Genomic_DNA"/>
</dbReference>
<name>A0A644W8G8_9ZZZZ</name>
<organism evidence="1">
    <name type="scientific">bioreactor metagenome</name>
    <dbReference type="NCBI Taxonomy" id="1076179"/>
    <lineage>
        <taxon>unclassified sequences</taxon>
        <taxon>metagenomes</taxon>
        <taxon>ecological metagenomes</taxon>
    </lineage>
</organism>
<proteinExistence type="predicted"/>
<accession>A0A644W8G8</accession>
<comment type="caution">
    <text evidence="1">The sequence shown here is derived from an EMBL/GenBank/DDBJ whole genome shotgun (WGS) entry which is preliminary data.</text>
</comment>
<gene>
    <name evidence="1" type="ORF">SDC9_45072</name>
</gene>